<accession>A0ABC9AI02</accession>
<gene>
    <name evidence="7" type="ORF">URODEC1_LOCUS55053</name>
    <name evidence="8" type="ORF">URODEC1_LOCUS60221</name>
</gene>
<organism evidence="7 9">
    <name type="scientific">Urochloa decumbens</name>
    <dbReference type="NCBI Taxonomy" id="240449"/>
    <lineage>
        <taxon>Eukaryota</taxon>
        <taxon>Viridiplantae</taxon>
        <taxon>Streptophyta</taxon>
        <taxon>Embryophyta</taxon>
        <taxon>Tracheophyta</taxon>
        <taxon>Spermatophyta</taxon>
        <taxon>Magnoliopsida</taxon>
        <taxon>Liliopsida</taxon>
        <taxon>Poales</taxon>
        <taxon>Poaceae</taxon>
        <taxon>PACMAD clade</taxon>
        <taxon>Panicoideae</taxon>
        <taxon>Panicodae</taxon>
        <taxon>Paniceae</taxon>
        <taxon>Melinidinae</taxon>
        <taxon>Urochloa</taxon>
    </lineage>
</organism>
<dbReference type="PANTHER" id="PTHR33059:SF84">
    <property type="entry name" value="FCS-LIKE ZINC FINGER 15"/>
    <property type="match status" value="1"/>
</dbReference>
<keyword evidence="4" id="KW-0479">Metal-binding</keyword>
<name>A0ABC9AI02_9POAL</name>
<proteinExistence type="inferred from homology"/>
<dbReference type="EMBL" id="OZ075134">
    <property type="protein sequence ID" value="CAL4990356.1"/>
    <property type="molecule type" value="Genomic_DNA"/>
</dbReference>
<keyword evidence="9" id="KW-1185">Reference proteome</keyword>
<dbReference type="AlphaFoldDB" id="A0ABC9AI02"/>
<evidence type="ECO:0000256" key="3">
    <source>
        <dbReference type="ARBA" id="ARBA00022490"/>
    </source>
</evidence>
<evidence type="ECO:0000259" key="6">
    <source>
        <dbReference type="PROSITE" id="PS51795"/>
    </source>
</evidence>
<evidence type="ECO:0000256" key="5">
    <source>
        <dbReference type="PROSITE-ProRule" id="PRU01131"/>
    </source>
</evidence>
<reference evidence="7 9" key="1">
    <citation type="submission" date="2024-10" db="EMBL/GenBank/DDBJ databases">
        <authorList>
            <person name="Ryan C."/>
        </authorList>
    </citation>
    <scope>NUCLEOTIDE SEQUENCE [LARGE SCALE GENOMIC DNA]</scope>
</reference>
<evidence type="ECO:0000256" key="1">
    <source>
        <dbReference type="ARBA" id="ARBA00004496"/>
    </source>
</evidence>
<evidence type="ECO:0000256" key="4">
    <source>
        <dbReference type="ARBA" id="ARBA00022723"/>
    </source>
</evidence>
<dbReference type="EMBL" id="OZ075131">
    <property type="protein sequence ID" value="CAL4978986.1"/>
    <property type="molecule type" value="Genomic_DNA"/>
</dbReference>
<feature type="zinc finger region" description="FLZ-type" evidence="5">
    <location>
        <begin position="85"/>
        <end position="129"/>
    </location>
</feature>
<dbReference type="Pfam" id="PF04570">
    <property type="entry name" value="zf-FLZ"/>
    <property type="match status" value="1"/>
</dbReference>
<protein>
    <recommendedName>
        <fullName evidence="6">FLZ-type domain-containing protein</fullName>
    </recommendedName>
</protein>
<dbReference type="PROSITE" id="PS51795">
    <property type="entry name" value="ZF_FLZ"/>
    <property type="match status" value="1"/>
</dbReference>
<dbReference type="GO" id="GO:0005737">
    <property type="term" value="C:cytoplasm"/>
    <property type="evidence" value="ECO:0007669"/>
    <property type="project" value="UniProtKB-SubCell"/>
</dbReference>
<dbReference type="GO" id="GO:0046872">
    <property type="term" value="F:metal ion binding"/>
    <property type="evidence" value="ECO:0007669"/>
    <property type="project" value="UniProtKB-KW"/>
</dbReference>
<dbReference type="Proteomes" id="UP001497457">
    <property type="component" value="Chromosome 21rd"/>
</dbReference>
<evidence type="ECO:0000313" key="7">
    <source>
        <dbReference type="EMBL" id="CAL4978986.1"/>
    </source>
</evidence>
<comment type="subcellular location">
    <subcellularLocation>
        <location evidence="1">Cytoplasm</location>
    </subcellularLocation>
</comment>
<feature type="domain" description="FLZ-type" evidence="6">
    <location>
        <begin position="85"/>
        <end position="129"/>
    </location>
</feature>
<evidence type="ECO:0000313" key="8">
    <source>
        <dbReference type="EMBL" id="CAL4990356.1"/>
    </source>
</evidence>
<evidence type="ECO:0000313" key="9">
    <source>
        <dbReference type="Proteomes" id="UP001497457"/>
    </source>
</evidence>
<dbReference type="PANTHER" id="PTHR33059">
    <property type="entry name" value="FCS-LIKE ZINC FINGER 5"/>
    <property type="match status" value="1"/>
</dbReference>
<comment type="similarity">
    <text evidence="2">Belongs to the FLZ family.</text>
</comment>
<evidence type="ECO:0000256" key="2">
    <source>
        <dbReference type="ARBA" id="ARBA00009374"/>
    </source>
</evidence>
<dbReference type="Proteomes" id="UP001497457">
    <property type="component" value="Chromosome 24b"/>
</dbReference>
<dbReference type="InterPro" id="IPR007650">
    <property type="entry name" value="Zf-FLZ_dom"/>
</dbReference>
<keyword evidence="3" id="KW-0963">Cytoplasm</keyword>
<sequence>MAATAGLGMLLETAAQQKQPLPPPRHARTPAAHQIIISKATLTNAENVVINDTSTATSSSASAFSCSSSASHAPVSSPAATTACSFLQRCFLCRRELADGRDIYIYRGDRAFCSEECRCRHILVVEDDDDDDCARVTAADRSRRRRRHAVPAGR</sequence>